<dbReference type="Pfam" id="PF20113">
    <property type="entry name" value="DUF6503"/>
    <property type="match status" value="1"/>
</dbReference>
<organism evidence="1 2">
    <name type="scientific">Flavobacterium frigidarium</name>
    <dbReference type="NCBI Taxonomy" id="99286"/>
    <lineage>
        <taxon>Bacteria</taxon>
        <taxon>Pseudomonadati</taxon>
        <taxon>Bacteroidota</taxon>
        <taxon>Flavobacteriia</taxon>
        <taxon>Flavobacteriales</taxon>
        <taxon>Flavobacteriaceae</taxon>
        <taxon>Flavobacterium</taxon>
    </lineage>
</organism>
<evidence type="ECO:0000313" key="2">
    <source>
        <dbReference type="Proteomes" id="UP001568894"/>
    </source>
</evidence>
<protein>
    <submittedName>
        <fullName evidence="1">Uncharacterized protein</fullName>
    </submittedName>
</protein>
<dbReference type="PROSITE" id="PS51257">
    <property type="entry name" value="PROKAR_LIPOPROTEIN"/>
    <property type="match status" value="1"/>
</dbReference>
<dbReference type="InterPro" id="IPR045444">
    <property type="entry name" value="DUF6503"/>
</dbReference>
<dbReference type="RefSeq" id="WP_371570534.1">
    <property type="nucleotide sequence ID" value="NZ_JASMRN010000008.1"/>
</dbReference>
<dbReference type="Proteomes" id="UP001568894">
    <property type="component" value="Unassembled WGS sequence"/>
</dbReference>
<gene>
    <name evidence="1" type="ORF">QO192_11145</name>
</gene>
<proteinExistence type="predicted"/>
<sequence length="268" mass="29769">MKKIATTLLLAALIVTGCKSNEEKEATTADTTVVDSTATEKNSFATTVENAHQKEKFAANEAVKFDIQIIFGGKERMNATFTTLTNSTQSVIEYKDGSKIVINNDKVAYSPTIANEDAVRFDAYTWNYFFLLPYKLNDPGTIWTAYDNKENDAADYLTEKLTFESGTGDAPDDWYVVYANKKTNLLEKAAYIVTLMGGKEAAEKNPHAIKYEDYKEVDGVPFATKWIFAGWSEGTGLSDQLGEATLSNIHFVKVNADTFKIGEDFKTK</sequence>
<comment type="caution">
    <text evidence="1">The sequence shown here is derived from an EMBL/GenBank/DDBJ whole genome shotgun (WGS) entry which is preliminary data.</text>
</comment>
<reference evidence="1 2" key="1">
    <citation type="submission" date="2023-05" db="EMBL/GenBank/DDBJ databases">
        <title>Adaptations of aquatic viruses from atmosphere-close ecosystems of the Central Arctic Ocean.</title>
        <authorList>
            <person name="Rahlff J."/>
            <person name="Holmfeldt K."/>
        </authorList>
    </citation>
    <scope>NUCLEOTIDE SEQUENCE [LARGE SCALE GENOMIC DNA]</scope>
    <source>
        <strain evidence="1 2">Arc14</strain>
    </source>
</reference>
<keyword evidence="2" id="KW-1185">Reference proteome</keyword>
<evidence type="ECO:0000313" key="1">
    <source>
        <dbReference type="EMBL" id="MEZ7515835.1"/>
    </source>
</evidence>
<accession>A0ABV4KDU5</accession>
<dbReference type="EMBL" id="JASMRN010000008">
    <property type="protein sequence ID" value="MEZ7515835.1"/>
    <property type="molecule type" value="Genomic_DNA"/>
</dbReference>
<name>A0ABV4KDU5_9FLAO</name>